<dbReference type="Proteomes" id="UP001206067">
    <property type="component" value="Unassembled WGS sequence"/>
</dbReference>
<evidence type="ECO:0000313" key="1">
    <source>
        <dbReference type="EMBL" id="MCR2833133.1"/>
    </source>
</evidence>
<accession>A0ABT1XNA1</accession>
<name>A0ABT1XNA1_9SPHN</name>
<comment type="caution">
    <text evidence="1">The sequence shown here is derived from an EMBL/GenBank/DDBJ whole genome shotgun (WGS) entry which is preliminary data.</text>
</comment>
<protein>
    <submittedName>
        <fullName evidence="1">Uncharacterized protein</fullName>
    </submittedName>
</protein>
<sequence>MSALIPGSGLAETRPEIFVYGSDKHLAWWHKQAVVRPMGTSAEGVTADLIGKFENDPNSDQICFLSQMNRNTYVGVFRADQLEIEETFASLKFDPFKLDFDFGDGTSGVARIVLIERCDGTQSFGLIITDSSSSIRFFDEWILTGELERGRSIVQYIYPSGDGGIGTAQCFECGDASLLHYDIARKKFYWEYLGD</sequence>
<gene>
    <name evidence="1" type="ORF">NSO95_04180</name>
</gene>
<evidence type="ECO:0000313" key="2">
    <source>
        <dbReference type="Proteomes" id="UP001206067"/>
    </source>
</evidence>
<keyword evidence="2" id="KW-1185">Reference proteome</keyword>
<proteinExistence type="predicted"/>
<dbReference type="RefSeq" id="WP_257594904.1">
    <property type="nucleotide sequence ID" value="NZ_JANKHH010000003.1"/>
</dbReference>
<organism evidence="1 2">
    <name type="scientific">Parerythrobacter lacustris</name>
    <dbReference type="NCBI Taxonomy" id="2969984"/>
    <lineage>
        <taxon>Bacteria</taxon>
        <taxon>Pseudomonadati</taxon>
        <taxon>Pseudomonadota</taxon>
        <taxon>Alphaproteobacteria</taxon>
        <taxon>Sphingomonadales</taxon>
        <taxon>Erythrobacteraceae</taxon>
        <taxon>Parerythrobacter</taxon>
    </lineage>
</organism>
<reference evidence="1 2" key="1">
    <citation type="submission" date="2022-08" db="EMBL/GenBank/DDBJ databases">
        <title>Polyphasic taxonomy analysis of Qipengyuania sp.RS5-5.</title>
        <authorList>
            <person name="Xamxidin M."/>
            <person name="Wu M."/>
        </authorList>
    </citation>
    <scope>NUCLEOTIDE SEQUENCE [LARGE SCALE GENOMIC DNA]</scope>
    <source>
        <strain evidence="1 2">RS5-5</strain>
    </source>
</reference>
<dbReference type="EMBL" id="JANKHH010000003">
    <property type="protein sequence ID" value="MCR2833133.1"/>
    <property type="molecule type" value="Genomic_DNA"/>
</dbReference>